<dbReference type="AlphaFoldDB" id="K1QFQ2"/>
<protein>
    <submittedName>
        <fullName evidence="1">TATA box-binding protein-associated factor RNA polymerase I subunit A</fullName>
    </submittedName>
</protein>
<dbReference type="Pfam" id="PF14929">
    <property type="entry name" value="TAF1_subA"/>
    <property type="match status" value="1"/>
</dbReference>
<dbReference type="HOGENOM" id="CLU_944138_0_0_1"/>
<dbReference type="GO" id="GO:0000120">
    <property type="term" value="C:RNA polymerase I transcription regulator complex"/>
    <property type="evidence" value="ECO:0007669"/>
    <property type="project" value="InterPro"/>
</dbReference>
<dbReference type="InterPro" id="IPR052669">
    <property type="entry name" value="SL1/TIF-IB_Component"/>
</dbReference>
<accession>K1QFQ2</accession>
<evidence type="ECO:0000313" key="1">
    <source>
        <dbReference type="EMBL" id="EKC20376.1"/>
    </source>
</evidence>
<name>K1QFQ2_MAGGI</name>
<organism evidence="1">
    <name type="scientific">Magallana gigas</name>
    <name type="common">Pacific oyster</name>
    <name type="synonym">Crassostrea gigas</name>
    <dbReference type="NCBI Taxonomy" id="29159"/>
    <lineage>
        <taxon>Eukaryota</taxon>
        <taxon>Metazoa</taxon>
        <taxon>Spiralia</taxon>
        <taxon>Lophotrochozoa</taxon>
        <taxon>Mollusca</taxon>
        <taxon>Bivalvia</taxon>
        <taxon>Autobranchia</taxon>
        <taxon>Pteriomorphia</taxon>
        <taxon>Ostreida</taxon>
        <taxon>Ostreoidea</taxon>
        <taxon>Ostreidae</taxon>
        <taxon>Magallana</taxon>
    </lineage>
</organism>
<dbReference type="PANTHER" id="PTHR32122">
    <property type="entry name" value="TATA BOX-BINDING PROTEIN ASSOCIATED FACTOR RNA POLYMERASE I SUBUNIT A"/>
    <property type="match status" value="1"/>
</dbReference>
<proteinExistence type="predicted"/>
<dbReference type="InParanoid" id="K1QFQ2"/>
<dbReference type="GO" id="GO:0006360">
    <property type="term" value="P:transcription by RNA polymerase I"/>
    <property type="evidence" value="ECO:0007669"/>
    <property type="project" value="InterPro"/>
</dbReference>
<gene>
    <name evidence="1" type="ORF">CGI_10006123</name>
</gene>
<dbReference type="PANTHER" id="PTHR32122:SF1">
    <property type="entry name" value="TATA BOX-BINDING PROTEIN-ASSOCIATED FACTOR RNA POLYMERASE I SUBUNIT A"/>
    <property type="match status" value="1"/>
</dbReference>
<dbReference type="EMBL" id="JH817195">
    <property type="protein sequence ID" value="EKC20376.1"/>
    <property type="molecule type" value="Genomic_DNA"/>
</dbReference>
<reference evidence="1" key="1">
    <citation type="journal article" date="2012" name="Nature">
        <title>The oyster genome reveals stress adaptation and complexity of shell formation.</title>
        <authorList>
            <person name="Zhang G."/>
            <person name="Fang X."/>
            <person name="Guo X."/>
            <person name="Li L."/>
            <person name="Luo R."/>
            <person name="Xu F."/>
            <person name="Yang P."/>
            <person name="Zhang L."/>
            <person name="Wang X."/>
            <person name="Qi H."/>
            <person name="Xiong Z."/>
            <person name="Que H."/>
            <person name="Xie Y."/>
            <person name="Holland P.W."/>
            <person name="Paps J."/>
            <person name="Zhu Y."/>
            <person name="Wu F."/>
            <person name="Chen Y."/>
            <person name="Wang J."/>
            <person name="Peng C."/>
            <person name="Meng J."/>
            <person name="Yang L."/>
            <person name="Liu J."/>
            <person name="Wen B."/>
            <person name="Zhang N."/>
            <person name="Huang Z."/>
            <person name="Zhu Q."/>
            <person name="Feng Y."/>
            <person name="Mount A."/>
            <person name="Hedgecock D."/>
            <person name="Xu Z."/>
            <person name="Liu Y."/>
            <person name="Domazet-Loso T."/>
            <person name="Du Y."/>
            <person name="Sun X."/>
            <person name="Zhang S."/>
            <person name="Liu B."/>
            <person name="Cheng P."/>
            <person name="Jiang X."/>
            <person name="Li J."/>
            <person name="Fan D."/>
            <person name="Wang W."/>
            <person name="Fu W."/>
            <person name="Wang T."/>
            <person name="Wang B."/>
            <person name="Zhang J."/>
            <person name="Peng Z."/>
            <person name="Li Y."/>
            <person name="Li N."/>
            <person name="Wang J."/>
            <person name="Chen M."/>
            <person name="He Y."/>
            <person name="Tan F."/>
            <person name="Song X."/>
            <person name="Zheng Q."/>
            <person name="Huang R."/>
            <person name="Yang H."/>
            <person name="Du X."/>
            <person name="Chen L."/>
            <person name="Yang M."/>
            <person name="Gaffney P.M."/>
            <person name="Wang S."/>
            <person name="Luo L."/>
            <person name="She Z."/>
            <person name="Ming Y."/>
            <person name="Huang W."/>
            <person name="Zhang S."/>
            <person name="Huang B."/>
            <person name="Zhang Y."/>
            <person name="Qu T."/>
            <person name="Ni P."/>
            <person name="Miao G."/>
            <person name="Wang J."/>
            <person name="Wang Q."/>
            <person name="Steinberg C.E."/>
            <person name="Wang H."/>
            <person name="Li N."/>
            <person name="Qian L."/>
            <person name="Zhang G."/>
            <person name="Li Y."/>
            <person name="Yang H."/>
            <person name="Liu X."/>
            <person name="Wang J."/>
            <person name="Yin Y."/>
            <person name="Wang J."/>
        </authorList>
    </citation>
    <scope>NUCLEOTIDE SEQUENCE [LARGE SCALE GENOMIC DNA]</scope>
    <source>
        <strain evidence="1">05x7-T-G4-1.051#20</strain>
    </source>
</reference>
<sequence length="295" mass="34529">MTVLKHTTPEQCQDLEDICTLLQDKGSKQFSRKYSSLPPIIKWFDVLEDNDPFKTNFKTDHYNMLVPNILRLLRFCFLTRKDVPTVTLLSLLTDEPQKHIDVIWKILEHYDKLEEAEALLRSYKDKNEDNPNAHKFLYSFAVRQEWQKSARIDLLKSLAKHVPSDPLVIELCELLIQENEGQNAIPFLFALLDDGMWQFELRPWKLMSELLISEVKGVNVMKGCMTFRTSWWPQYHFSSTYNCSSQLSFHKAVCCLLMDPNNTAFPEQVMMTLSPEEKEQFLSLKKRLKDLSKGS</sequence>
<dbReference type="InterPro" id="IPR039495">
    <property type="entry name" value="TAF1A"/>
</dbReference>